<evidence type="ECO:0000313" key="3">
    <source>
        <dbReference type="Proteomes" id="UP001501725"/>
    </source>
</evidence>
<reference evidence="3" key="1">
    <citation type="journal article" date="2019" name="Int. J. Syst. Evol. Microbiol.">
        <title>The Global Catalogue of Microorganisms (GCM) 10K type strain sequencing project: providing services to taxonomists for standard genome sequencing and annotation.</title>
        <authorList>
            <consortium name="The Broad Institute Genomics Platform"/>
            <consortium name="The Broad Institute Genome Sequencing Center for Infectious Disease"/>
            <person name="Wu L."/>
            <person name="Ma J."/>
        </authorList>
    </citation>
    <scope>NUCLEOTIDE SEQUENCE [LARGE SCALE GENOMIC DNA]</scope>
    <source>
        <strain evidence="3">JCM 17919</strain>
    </source>
</reference>
<feature type="transmembrane region" description="Helical" evidence="1">
    <location>
        <begin position="336"/>
        <end position="359"/>
    </location>
</feature>
<feature type="transmembrane region" description="Helical" evidence="1">
    <location>
        <begin position="129"/>
        <end position="152"/>
    </location>
</feature>
<feature type="transmembrane region" description="Helical" evidence="1">
    <location>
        <begin position="73"/>
        <end position="91"/>
    </location>
</feature>
<gene>
    <name evidence="2" type="ORF">GCM10023184_28780</name>
</gene>
<organism evidence="2 3">
    <name type="scientific">Flaviaesturariibacter amylovorans</name>
    <dbReference type="NCBI Taxonomy" id="1084520"/>
    <lineage>
        <taxon>Bacteria</taxon>
        <taxon>Pseudomonadati</taxon>
        <taxon>Bacteroidota</taxon>
        <taxon>Chitinophagia</taxon>
        <taxon>Chitinophagales</taxon>
        <taxon>Chitinophagaceae</taxon>
        <taxon>Flaviaestuariibacter</taxon>
    </lineage>
</organism>
<dbReference type="EMBL" id="BAABGY010000008">
    <property type="protein sequence ID" value="GAA4334587.1"/>
    <property type="molecule type" value="Genomic_DNA"/>
</dbReference>
<evidence type="ECO:0000256" key="1">
    <source>
        <dbReference type="SAM" id="Phobius"/>
    </source>
</evidence>
<feature type="transmembrane region" description="Helical" evidence="1">
    <location>
        <begin position="44"/>
        <end position="61"/>
    </location>
</feature>
<feature type="transmembrane region" description="Helical" evidence="1">
    <location>
        <begin position="299"/>
        <end position="324"/>
    </location>
</feature>
<evidence type="ECO:0000313" key="2">
    <source>
        <dbReference type="EMBL" id="GAA4334587.1"/>
    </source>
</evidence>
<keyword evidence="3" id="KW-1185">Reference proteome</keyword>
<sequence length="396" mass="42965">MLQLGLWNLAIVALIGFTLRCKILFEIPFLDYRNLLRAHGHFAFAGWIGFMLLTLMAIQRFAPAKIPLGWRRVLWAVYTSAIGMVLTYPVFGNGAPSLFFASVYILSNFVFVAMFFTGRATTVEKSARVLNFWALSSLLASSIGPVVLGSMMANHSANALLHRTSVYTFLHFQYNGFFTLAVFAHLFGSRPALAALPAARPFVLLLCAATLPTLPLSLLWLNSGLLYGVAAIGVLLLIATAIAGWRLYRQTHGIKISETPLARGLMRLSMLSFAGKVLLSAGTIIPSLGNAVYGDRPVIIGFLHLVFLGFVSFYLLAVLVDRGYFTFGSRLRRAPIMVFGAGVLANEALLLLQGLGILLGTNSGYFNWALLAASALLLAGSLLMALSALRPAGKRE</sequence>
<feature type="transmembrane region" description="Helical" evidence="1">
    <location>
        <begin position="172"/>
        <end position="189"/>
    </location>
</feature>
<name>A0ABP8H5J1_9BACT</name>
<evidence type="ECO:0008006" key="4">
    <source>
        <dbReference type="Google" id="ProtNLM"/>
    </source>
</evidence>
<keyword evidence="1" id="KW-0812">Transmembrane</keyword>
<feature type="transmembrane region" description="Helical" evidence="1">
    <location>
        <begin position="97"/>
        <end position="117"/>
    </location>
</feature>
<accession>A0ABP8H5J1</accession>
<comment type="caution">
    <text evidence="2">The sequence shown here is derived from an EMBL/GenBank/DDBJ whole genome shotgun (WGS) entry which is preliminary data.</text>
</comment>
<feature type="transmembrane region" description="Helical" evidence="1">
    <location>
        <begin position="268"/>
        <end position="293"/>
    </location>
</feature>
<proteinExistence type="predicted"/>
<keyword evidence="1" id="KW-0472">Membrane</keyword>
<feature type="transmembrane region" description="Helical" evidence="1">
    <location>
        <begin position="201"/>
        <end position="221"/>
    </location>
</feature>
<dbReference type="Proteomes" id="UP001501725">
    <property type="component" value="Unassembled WGS sequence"/>
</dbReference>
<feature type="transmembrane region" description="Helical" evidence="1">
    <location>
        <begin position="227"/>
        <end position="248"/>
    </location>
</feature>
<feature type="transmembrane region" description="Helical" evidence="1">
    <location>
        <begin position="365"/>
        <end position="389"/>
    </location>
</feature>
<keyword evidence="1" id="KW-1133">Transmembrane helix</keyword>
<protein>
    <recommendedName>
        <fullName evidence="4">Cbb3-type cytochrome c oxidase subunit I</fullName>
    </recommendedName>
</protein>